<sequence>MLDVGIVGAGPVGLGMAALLLRRGLDVAVFEKRSSPGAQSRAIGIHPPALAVLETVGAAAPLIGSGVLIRGGTAYSAGRKVGSLDFGLPGAEYPFILSVPQPRTLEVLEERVAALGSGVVHRGVDVLEAVPDDGGLVLRGSRTGAAGPAEPFEARCRFLVAADGAHSAFRAALGIPPKVRTYPDNYLMGDFHDGTPYGAEAVLFLEAPGIVECFPLPGGIRRWVVRTSRPVAEPSGRVLADLIRERTGAVVEPSSNSMLSAFGVRSRLAPAMVHGRTVLVGDAAHELSPIGGQGMNLGWLDAAALAPLLERMVRADRGRRDPALGRDLAAVEHARLRAARKASRQAGLNMALGRPLPPAVLALRNSVVGRAVRRPAVAGFVARRFTMH</sequence>
<dbReference type="GO" id="GO:0008688">
    <property type="term" value="F:3-(3-hydroxyphenyl)propionate hydroxylase activity"/>
    <property type="evidence" value="ECO:0007669"/>
    <property type="project" value="TreeGrafter"/>
</dbReference>
<dbReference type="SUPFAM" id="SSF51905">
    <property type="entry name" value="FAD/NAD(P)-binding domain"/>
    <property type="match status" value="1"/>
</dbReference>
<keyword evidence="1" id="KW-0560">Oxidoreductase</keyword>
<dbReference type="OrthoDB" id="4246007at2"/>
<dbReference type="Gene3D" id="3.50.50.60">
    <property type="entry name" value="FAD/NAD(P)-binding domain"/>
    <property type="match status" value="1"/>
</dbReference>
<dbReference type="PRINTS" id="PR00420">
    <property type="entry name" value="RNGMNOXGNASE"/>
</dbReference>
<reference evidence="4" key="1">
    <citation type="submission" date="2016-10" db="EMBL/GenBank/DDBJ databases">
        <authorList>
            <person name="Varghese N."/>
            <person name="Submissions S."/>
        </authorList>
    </citation>
    <scope>NUCLEOTIDE SEQUENCE [LARGE SCALE GENOMIC DNA]</scope>
    <source>
        <strain evidence="4">CGMCC 1.10783</strain>
    </source>
</reference>
<dbReference type="GO" id="GO:0071949">
    <property type="term" value="F:FAD binding"/>
    <property type="evidence" value="ECO:0007669"/>
    <property type="project" value="InterPro"/>
</dbReference>
<organism evidence="3 4">
    <name type="scientific">Arthrobacter cupressi</name>
    <dbReference type="NCBI Taxonomy" id="1045773"/>
    <lineage>
        <taxon>Bacteria</taxon>
        <taxon>Bacillati</taxon>
        <taxon>Actinomycetota</taxon>
        <taxon>Actinomycetes</taxon>
        <taxon>Micrococcales</taxon>
        <taxon>Micrococcaceae</taxon>
        <taxon>Arthrobacter</taxon>
    </lineage>
</organism>
<dbReference type="Proteomes" id="UP000182130">
    <property type="component" value="Unassembled WGS sequence"/>
</dbReference>
<evidence type="ECO:0000256" key="1">
    <source>
        <dbReference type="ARBA" id="ARBA00023002"/>
    </source>
</evidence>
<feature type="domain" description="FAD-binding" evidence="2">
    <location>
        <begin position="2"/>
        <end position="315"/>
    </location>
</feature>
<dbReference type="RefSeq" id="WP_074590983.1">
    <property type="nucleotide sequence ID" value="NZ_FNEI01000017.1"/>
</dbReference>
<name>A0A1G8WRC2_9MICC</name>
<dbReference type="PANTHER" id="PTHR43476:SF3">
    <property type="entry name" value="FAD-BINDING MONOOXYGENASE"/>
    <property type="match status" value="1"/>
</dbReference>
<dbReference type="AlphaFoldDB" id="A0A1G8WRC2"/>
<dbReference type="EMBL" id="FNEI01000017">
    <property type="protein sequence ID" value="SDJ80932.1"/>
    <property type="molecule type" value="Genomic_DNA"/>
</dbReference>
<protein>
    <submittedName>
        <fullName evidence="3">2-polyprenyl-6-methoxyphenol hydroxylase</fullName>
    </submittedName>
</protein>
<dbReference type="STRING" id="1045773.SAMN05216555_11733"/>
<dbReference type="GO" id="GO:0019622">
    <property type="term" value="P:3-(3-hydroxy)phenylpropionate catabolic process"/>
    <property type="evidence" value="ECO:0007669"/>
    <property type="project" value="TreeGrafter"/>
</dbReference>
<accession>A0A1G8WRC2</accession>
<gene>
    <name evidence="3" type="ORF">SAMN05216555_11733</name>
</gene>
<evidence type="ECO:0000313" key="4">
    <source>
        <dbReference type="Proteomes" id="UP000182130"/>
    </source>
</evidence>
<dbReference type="PANTHER" id="PTHR43476">
    <property type="entry name" value="3-(3-HYDROXY-PHENYL)PROPIONATE/3-HYDROXYCINNAMIC ACID HYDROXYLASE"/>
    <property type="match status" value="1"/>
</dbReference>
<evidence type="ECO:0000313" key="3">
    <source>
        <dbReference type="EMBL" id="SDJ80932.1"/>
    </source>
</evidence>
<evidence type="ECO:0000259" key="2">
    <source>
        <dbReference type="Pfam" id="PF01494"/>
    </source>
</evidence>
<dbReference type="Pfam" id="PF01494">
    <property type="entry name" value="FAD_binding_3"/>
    <property type="match status" value="1"/>
</dbReference>
<dbReference type="Gene3D" id="3.30.70.2450">
    <property type="match status" value="1"/>
</dbReference>
<dbReference type="InterPro" id="IPR050631">
    <property type="entry name" value="PheA/TfdB_FAD_monoxygenase"/>
</dbReference>
<dbReference type="InterPro" id="IPR036188">
    <property type="entry name" value="FAD/NAD-bd_sf"/>
</dbReference>
<dbReference type="InterPro" id="IPR002938">
    <property type="entry name" value="FAD-bd"/>
</dbReference>
<keyword evidence="4" id="KW-1185">Reference proteome</keyword>
<proteinExistence type="predicted"/>